<keyword evidence="3" id="KW-1185">Reference proteome</keyword>
<organism evidence="2 3">
    <name type="scientific">Enterobacter sichuanensis</name>
    <dbReference type="NCBI Taxonomy" id="2071710"/>
    <lineage>
        <taxon>Bacteria</taxon>
        <taxon>Pseudomonadati</taxon>
        <taxon>Pseudomonadota</taxon>
        <taxon>Gammaproteobacteria</taxon>
        <taxon>Enterobacterales</taxon>
        <taxon>Enterobacteriaceae</taxon>
        <taxon>Enterobacter</taxon>
        <taxon>Enterobacter cloacae complex</taxon>
    </lineage>
</organism>
<sequence length="112" mass="12808">MSGCQSASDTPPLLSGLYWHTVKNIDYRRLLREVREPLSPLLHLAEEGCAAIESVAMDMNTAFELEVREHCPQAKVVYDLFHVIAGCCCVTRRTYRKDMRSGCQSYWQPISR</sequence>
<dbReference type="Pfam" id="PF01610">
    <property type="entry name" value="DDE_Tnp_ISL3"/>
    <property type="match status" value="1"/>
</dbReference>
<evidence type="ECO:0000313" key="3">
    <source>
        <dbReference type="Proteomes" id="UP000787201"/>
    </source>
</evidence>
<dbReference type="InterPro" id="IPR002560">
    <property type="entry name" value="Transposase_DDE"/>
</dbReference>
<gene>
    <name evidence="2" type="ORF">KQV47_19940</name>
</gene>
<dbReference type="EMBL" id="JAHLTI010000023">
    <property type="protein sequence ID" value="MBU5926443.1"/>
    <property type="molecule type" value="Genomic_DNA"/>
</dbReference>
<protein>
    <submittedName>
        <fullName evidence="2">Transposase</fullName>
    </submittedName>
</protein>
<evidence type="ECO:0000259" key="1">
    <source>
        <dbReference type="Pfam" id="PF01610"/>
    </source>
</evidence>
<feature type="domain" description="Transposase IS204/IS1001/IS1096/IS1165 DDE" evidence="1">
    <location>
        <begin position="40"/>
        <end position="85"/>
    </location>
</feature>
<dbReference type="Proteomes" id="UP000787201">
    <property type="component" value="Unassembled WGS sequence"/>
</dbReference>
<comment type="caution">
    <text evidence="2">The sequence shown here is derived from an EMBL/GenBank/DDBJ whole genome shotgun (WGS) entry which is preliminary data.</text>
</comment>
<reference evidence="2 3" key="1">
    <citation type="submission" date="2021-06" db="EMBL/GenBank/DDBJ databases">
        <authorList>
            <person name="Stanton E."/>
        </authorList>
    </citation>
    <scope>NUCLEOTIDE SEQUENCE [LARGE SCALE GENOMIC DNA]</scope>
    <source>
        <strain evidence="2 3">2021EL-00146</strain>
    </source>
</reference>
<proteinExistence type="predicted"/>
<dbReference type="RefSeq" id="WP_205742919.1">
    <property type="nucleotide sequence ID" value="NZ_JAHLTI010000023.1"/>
</dbReference>
<accession>A0ABS6GHW9</accession>
<name>A0ABS6GHW9_9ENTR</name>
<evidence type="ECO:0000313" key="2">
    <source>
        <dbReference type="EMBL" id="MBU5926443.1"/>
    </source>
</evidence>